<sequence length="368" mass="41301">MNIKNKPLLIGLLLLFLHPAAAIANKWAGIYFYPLASKYSNCKMTLSEDNHLTVSFDVTLADHLFDISNSDHIQRWQELTRSQQHIMLAQNKALLYLYFYRADGSIDFSLQSGEVQDMSLNGVPAQHISNYIREAIFVSTPAFSNQSYHVSFSLAVSTLKHIRMGATIGGVLHSEGQQYSVRSPNGVAFNQSGNQCEFFDPTTEIAPAHALYIEPKFRLGSAIWQLKSLDLDHLLDSTADNHGLHAPLVNAPANRFCIHYSSVGIQNRRYMISASNLNGLAESSRYFQLKDNQGEHIINYKVTLKNHEDSEADFSLPKEKKFVQLKSDTSSGGEAQMCWSPRIRVYSTDTTDKGHYTDTLNFTITPLA</sequence>
<evidence type="ECO:0000313" key="1">
    <source>
        <dbReference type="EMBL" id="SUP86691.1"/>
    </source>
</evidence>
<name>A0A380QEG0_YERPU</name>
<accession>A0A380QEG0</accession>
<reference evidence="1 2" key="1">
    <citation type="submission" date="2018-06" db="EMBL/GenBank/DDBJ databases">
        <authorList>
            <consortium name="Pathogen Informatics"/>
            <person name="Doyle S."/>
        </authorList>
    </citation>
    <scope>NUCLEOTIDE SEQUENCE [LARGE SCALE GENOMIC DNA]</scope>
    <source>
        <strain evidence="1 2">NCTC8580</strain>
    </source>
</reference>
<dbReference type="AlphaFoldDB" id="A0A380QEG0"/>
<organism evidence="1 2">
    <name type="scientific">Yersinia pseudotuberculosis</name>
    <dbReference type="NCBI Taxonomy" id="633"/>
    <lineage>
        <taxon>Bacteria</taxon>
        <taxon>Pseudomonadati</taxon>
        <taxon>Pseudomonadota</taxon>
        <taxon>Gammaproteobacteria</taxon>
        <taxon>Enterobacterales</taxon>
        <taxon>Yersiniaceae</taxon>
        <taxon>Yersinia</taxon>
    </lineage>
</organism>
<gene>
    <name evidence="1" type="ORF">NCTC8580_04415</name>
</gene>
<dbReference type="RefSeq" id="WP_106441333.1">
    <property type="nucleotide sequence ID" value="NZ_NCLF01000048.1"/>
</dbReference>
<proteinExistence type="predicted"/>
<dbReference type="Proteomes" id="UP000255087">
    <property type="component" value="Unassembled WGS sequence"/>
</dbReference>
<dbReference type="EMBL" id="UHJC01000001">
    <property type="protein sequence ID" value="SUP86691.1"/>
    <property type="molecule type" value="Genomic_DNA"/>
</dbReference>
<protein>
    <submittedName>
        <fullName evidence="1">Alpha-related fimbriae major subunit</fullName>
    </submittedName>
</protein>
<evidence type="ECO:0000313" key="2">
    <source>
        <dbReference type="Proteomes" id="UP000255087"/>
    </source>
</evidence>